<keyword evidence="2" id="KW-0805">Transcription regulation</keyword>
<dbReference type="NCBIfam" id="TIGR02937">
    <property type="entry name" value="sigma70-ECF"/>
    <property type="match status" value="1"/>
</dbReference>
<dbReference type="EMBL" id="CP012333">
    <property type="protein sequence ID" value="AKU94965.1"/>
    <property type="molecule type" value="Genomic_DNA"/>
</dbReference>
<evidence type="ECO:0000256" key="1">
    <source>
        <dbReference type="ARBA" id="ARBA00010641"/>
    </source>
</evidence>
<dbReference type="InterPro" id="IPR013325">
    <property type="entry name" value="RNA_pol_sigma_r2"/>
</dbReference>
<evidence type="ECO:0000259" key="5">
    <source>
        <dbReference type="Pfam" id="PF04542"/>
    </source>
</evidence>
<dbReference type="PANTHER" id="PTHR43133">
    <property type="entry name" value="RNA POLYMERASE ECF-TYPE SIGMA FACTO"/>
    <property type="match status" value="1"/>
</dbReference>
<feature type="domain" description="RNA polymerase sigma factor 70 region 4 type 2" evidence="6">
    <location>
        <begin position="136"/>
        <end position="186"/>
    </location>
</feature>
<dbReference type="Pfam" id="PF08281">
    <property type="entry name" value="Sigma70_r4_2"/>
    <property type="match status" value="1"/>
</dbReference>
<sequence>MSIGQYFARDALGRPQVADGLATPAIESMSDEEHKARFARLVREHHKLVWRSARWLGTPPADVDDVVQDVFLQAARKLEEIRDERAYLFRTCVYVVGQLRRSARRRRRLQEDECIRAVRAEWETPEECAEAAQARAQLQAILDDMPDDLRTAFVLFELEQFTTSQIATITGAPMGTVASRLRRAREIFLSRASVLGRGER</sequence>
<evidence type="ECO:0000313" key="8">
    <source>
        <dbReference type="Proteomes" id="UP000064967"/>
    </source>
</evidence>
<dbReference type="InterPro" id="IPR007627">
    <property type="entry name" value="RNA_pol_sigma70_r2"/>
</dbReference>
<name>A0A0K1PN48_9BACT</name>
<dbReference type="GO" id="GO:0003677">
    <property type="term" value="F:DNA binding"/>
    <property type="evidence" value="ECO:0007669"/>
    <property type="project" value="InterPro"/>
</dbReference>
<dbReference type="KEGG" id="llu:AKJ09_01629"/>
<dbReference type="InterPro" id="IPR013249">
    <property type="entry name" value="RNA_pol_sigma70_r4_t2"/>
</dbReference>
<dbReference type="InterPro" id="IPR036388">
    <property type="entry name" value="WH-like_DNA-bd_sf"/>
</dbReference>
<feature type="domain" description="RNA polymerase sigma-70 region 2" evidence="5">
    <location>
        <begin position="41"/>
        <end position="105"/>
    </location>
</feature>
<dbReference type="InterPro" id="IPR013324">
    <property type="entry name" value="RNA_pol_sigma_r3/r4-like"/>
</dbReference>
<evidence type="ECO:0000256" key="4">
    <source>
        <dbReference type="ARBA" id="ARBA00023163"/>
    </source>
</evidence>
<keyword evidence="8" id="KW-1185">Reference proteome</keyword>
<gene>
    <name evidence="7" type="ORF">AKJ09_01629</name>
</gene>
<dbReference type="GO" id="GO:0006352">
    <property type="term" value="P:DNA-templated transcription initiation"/>
    <property type="evidence" value="ECO:0007669"/>
    <property type="project" value="InterPro"/>
</dbReference>
<dbReference type="PANTHER" id="PTHR43133:SF25">
    <property type="entry name" value="RNA POLYMERASE SIGMA FACTOR RFAY-RELATED"/>
    <property type="match status" value="1"/>
</dbReference>
<reference evidence="7 8" key="1">
    <citation type="submission" date="2015-08" db="EMBL/GenBank/DDBJ databases">
        <authorList>
            <person name="Babu N.S."/>
            <person name="Beckwith C.J."/>
            <person name="Beseler K.G."/>
            <person name="Brison A."/>
            <person name="Carone J.V."/>
            <person name="Caskin T.P."/>
            <person name="Diamond M."/>
            <person name="Durham M.E."/>
            <person name="Foxe J.M."/>
            <person name="Go M."/>
            <person name="Henderson B.A."/>
            <person name="Jones I.B."/>
            <person name="McGettigan J.A."/>
            <person name="Micheletti S.J."/>
            <person name="Nasrallah M.E."/>
            <person name="Ortiz D."/>
            <person name="Piller C.R."/>
            <person name="Privatt S.R."/>
            <person name="Schneider S.L."/>
            <person name="Sharp S."/>
            <person name="Smith T.C."/>
            <person name="Stanton J.D."/>
            <person name="Ullery H.E."/>
            <person name="Wilson R.J."/>
            <person name="Serrano M.G."/>
            <person name="Buck G."/>
            <person name="Lee V."/>
            <person name="Wang Y."/>
            <person name="Carvalho R."/>
            <person name="Voegtly L."/>
            <person name="Shi R."/>
            <person name="Duckworth R."/>
            <person name="Johnson A."/>
            <person name="Loviza R."/>
            <person name="Walstead R."/>
            <person name="Shah Z."/>
            <person name="Kiflezghi M."/>
            <person name="Wade K."/>
            <person name="Ball S.L."/>
            <person name="Bradley K.W."/>
            <person name="Asai D.J."/>
            <person name="Bowman C.A."/>
            <person name="Russell D.A."/>
            <person name="Pope W.H."/>
            <person name="Jacobs-Sera D."/>
            <person name="Hendrix R.W."/>
            <person name="Hatfull G.F."/>
        </authorList>
    </citation>
    <scope>NUCLEOTIDE SEQUENCE [LARGE SCALE GENOMIC DNA]</scope>
    <source>
        <strain evidence="7 8">DSM 27648</strain>
    </source>
</reference>
<dbReference type="OrthoDB" id="5513261at2"/>
<accession>A0A0K1PN48</accession>
<dbReference type="Pfam" id="PF04542">
    <property type="entry name" value="Sigma70_r2"/>
    <property type="match status" value="1"/>
</dbReference>
<evidence type="ECO:0000256" key="3">
    <source>
        <dbReference type="ARBA" id="ARBA00023082"/>
    </source>
</evidence>
<keyword evidence="3" id="KW-0731">Sigma factor</keyword>
<keyword evidence="4" id="KW-0804">Transcription</keyword>
<comment type="similarity">
    <text evidence="1">Belongs to the sigma-70 factor family. ECF subfamily.</text>
</comment>
<protein>
    <submittedName>
        <fullName evidence="7">RNA polymerase sigma factor RpoE</fullName>
    </submittedName>
</protein>
<organism evidence="7 8">
    <name type="scientific">Labilithrix luteola</name>
    <dbReference type="NCBI Taxonomy" id="1391654"/>
    <lineage>
        <taxon>Bacteria</taxon>
        <taxon>Pseudomonadati</taxon>
        <taxon>Myxococcota</taxon>
        <taxon>Polyangia</taxon>
        <taxon>Polyangiales</taxon>
        <taxon>Labilitrichaceae</taxon>
        <taxon>Labilithrix</taxon>
    </lineage>
</organism>
<dbReference type="STRING" id="1391654.AKJ09_01629"/>
<dbReference type="Proteomes" id="UP000064967">
    <property type="component" value="Chromosome"/>
</dbReference>
<dbReference type="GO" id="GO:0016987">
    <property type="term" value="F:sigma factor activity"/>
    <property type="evidence" value="ECO:0007669"/>
    <property type="project" value="UniProtKB-KW"/>
</dbReference>
<dbReference type="SUPFAM" id="SSF88659">
    <property type="entry name" value="Sigma3 and sigma4 domains of RNA polymerase sigma factors"/>
    <property type="match status" value="1"/>
</dbReference>
<dbReference type="InterPro" id="IPR039425">
    <property type="entry name" value="RNA_pol_sigma-70-like"/>
</dbReference>
<dbReference type="AlphaFoldDB" id="A0A0K1PN48"/>
<evidence type="ECO:0000256" key="2">
    <source>
        <dbReference type="ARBA" id="ARBA00023015"/>
    </source>
</evidence>
<evidence type="ECO:0000259" key="6">
    <source>
        <dbReference type="Pfam" id="PF08281"/>
    </source>
</evidence>
<dbReference type="Gene3D" id="1.10.10.10">
    <property type="entry name" value="Winged helix-like DNA-binding domain superfamily/Winged helix DNA-binding domain"/>
    <property type="match status" value="1"/>
</dbReference>
<dbReference type="Gene3D" id="1.10.1740.10">
    <property type="match status" value="1"/>
</dbReference>
<dbReference type="InterPro" id="IPR014284">
    <property type="entry name" value="RNA_pol_sigma-70_dom"/>
</dbReference>
<dbReference type="SUPFAM" id="SSF88946">
    <property type="entry name" value="Sigma2 domain of RNA polymerase sigma factors"/>
    <property type="match status" value="1"/>
</dbReference>
<evidence type="ECO:0000313" key="7">
    <source>
        <dbReference type="EMBL" id="AKU94965.1"/>
    </source>
</evidence>
<proteinExistence type="inferred from homology"/>